<dbReference type="InterPro" id="IPR050194">
    <property type="entry name" value="Glycosyltransferase_grp1"/>
</dbReference>
<dbReference type="GO" id="GO:0016757">
    <property type="term" value="F:glycosyltransferase activity"/>
    <property type="evidence" value="ECO:0007669"/>
    <property type="project" value="InterPro"/>
</dbReference>
<keyword evidence="2" id="KW-0808">Transferase</keyword>
<dbReference type="PANTHER" id="PTHR45947">
    <property type="entry name" value="SULFOQUINOVOSYL TRANSFERASE SQD2"/>
    <property type="match status" value="1"/>
</dbReference>
<dbReference type="CDD" id="cd03801">
    <property type="entry name" value="GT4_PimA-like"/>
    <property type="match status" value="1"/>
</dbReference>
<evidence type="ECO:0000313" key="2">
    <source>
        <dbReference type="EMBL" id="QJB44219.1"/>
    </source>
</evidence>
<reference evidence="2 3" key="2">
    <citation type="submission" date="2020-04" db="EMBL/GenBank/DDBJ databases">
        <authorList>
            <person name="Fomenkov A."/>
            <person name="Anton B.P."/>
            <person name="Roberts R.J."/>
        </authorList>
    </citation>
    <scope>NUCLEOTIDE SEQUENCE [LARGE SCALE GENOMIC DNA]</scope>
    <source>
        <strain evidence="2 3">CCAP 1403/13f</strain>
    </source>
</reference>
<sequence length="418" mass="46901">MKPPTLKIAVWHNLPSGGGKRALFHHVKGLVERGHTVESWCPPTADQTYLPLGDLIKESIVPLAETQPKAGRIANLLSPYQTMVDKIQAMDIHCQQCAEEINKGDFDVLFANACTFFRTTSIARYVNIPKFLYLQEPYRWLYEALPKLPWLALPPFDKPWWTSRSYSLAFLRNQIEVQGFRVQAREELLNAEAFDLILVNSLFSRESVQRAYGIDSKVCYLGVDAELFKPLNLPRQKSVVGLGSIYIGKGLERAVNAVATIEKKDRPSLVWIGNFSDLSYQNEIIKLATSMGVEFIPKVRVSDDEVVKLLNEASVMLYTPILEPFGFAPLEANACGTPVVAIAEGGIRETIKDGINGFLINGNEPVEMGKAISKILNNKELADNMGKNARSYVLEQWSWERGIDRLEKCILNLLCQKA</sequence>
<dbReference type="SUPFAM" id="SSF53756">
    <property type="entry name" value="UDP-Glycosyltransferase/glycogen phosphorylase"/>
    <property type="match status" value="1"/>
</dbReference>
<dbReference type="Proteomes" id="UP000502433">
    <property type="component" value="Chromosome"/>
</dbReference>
<dbReference type="AlphaFoldDB" id="A0A6H2BZR6"/>
<evidence type="ECO:0000259" key="1">
    <source>
        <dbReference type="Pfam" id="PF00534"/>
    </source>
</evidence>
<feature type="domain" description="Glycosyl transferase family 1" evidence="1">
    <location>
        <begin position="229"/>
        <end position="391"/>
    </location>
</feature>
<dbReference type="KEGG" id="dfs:HGD76_08490"/>
<dbReference type="EMBL" id="CP051206">
    <property type="protein sequence ID" value="QJB44219.1"/>
    <property type="molecule type" value="Genomic_DNA"/>
</dbReference>
<name>A0A6H2BZR6_DOLFA</name>
<reference evidence="2 3" key="1">
    <citation type="submission" date="2020-04" db="EMBL/GenBank/DDBJ databases">
        <title>Genome-Wide Identification of 5-Methylcytosine Sites in Bacterial Genomes By High-Throughput Sequencing of MspJI Restriction Fragments.</title>
        <authorList>
            <person name="Wu V."/>
        </authorList>
    </citation>
    <scope>NUCLEOTIDE SEQUENCE [LARGE SCALE GENOMIC DNA]</scope>
    <source>
        <strain evidence="2 3">CCAP 1403/13f</strain>
    </source>
</reference>
<proteinExistence type="predicted"/>
<gene>
    <name evidence="2" type="ORF">HGD76_08490</name>
</gene>
<dbReference type="Pfam" id="PF00534">
    <property type="entry name" value="Glycos_transf_1"/>
    <property type="match status" value="1"/>
</dbReference>
<accession>A0A6H2BZR6</accession>
<dbReference type="InterPro" id="IPR001296">
    <property type="entry name" value="Glyco_trans_1"/>
</dbReference>
<evidence type="ECO:0000313" key="3">
    <source>
        <dbReference type="Proteomes" id="UP000502433"/>
    </source>
</evidence>
<protein>
    <submittedName>
        <fullName evidence="2">Glycosyltransferase family 4 protein</fullName>
    </submittedName>
</protein>
<dbReference type="Gene3D" id="3.40.50.2000">
    <property type="entry name" value="Glycogen Phosphorylase B"/>
    <property type="match status" value="2"/>
</dbReference>
<dbReference type="RefSeq" id="WP_168695512.1">
    <property type="nucleotide sequence ID" value="NZ_CP051206.1"/>
</dbReference>
<dbReference type="PANTHER" id="PTHR45947:SF3">
    <property type="entry name" value="SULFOQUINOVOSYL TRANSFERASE SQD2"/>
    <property type="match status" value="1"/>
</dbReference>
<organism evidence="2 3">
    <name type="scientific">Dolichospermum flos-aquae CCAP 1403/13F</name>
    <dbReference type="NCBI Taxonomy" id="315271"/>
    <lineage>
        <taxon>Bacteria</taxon>
        <taxon>Bacillati</taxon>
        <taxon>Cyanobacteriota</taxon>
        <taxon>Cyanophyceae</taxon>
        <taxon>Nostocales</taxon>
        <taxon>Aphanizomenonaceae</taxon>
        <taxon>Dolichospermum</taxon>
    </lineage>
</organism>